<keyword evidence="4 6" id="KW-1133">Transmembrane helix</keyword>
<evidence type="ECO:0000256" key="3">
    <source>
        <dbReference type="ARBA" id="ARBA00022692"/>
    </source>
</evidence>
<dbReference type="PRINTS" id="PR01035">
    <property type="entry name" value="TCRTETA"/>
</dbReference>
<feature type="transmembrane region" description="Helical" evidence="6">
    <location>
        <begin position="363"/>
        <end position="382"/>
    </location>
</feature>
<evidence type="ECO:0000313" key="8">
    <source>
        <dbReference type="EMBL" id="CAB4626258.1"/>
    </source>
</evidence>
<evidence type="ECO:0000256" key="2">
    <source>
        <dbReference type="ARBA" id="ARBA00022448"/>
    </source>
</evidence>
<dbReference type="PANTHER" id="PTHR23506:SF23">
    <property type="entry name" value="GH10249P"/>
    <property type="match status" value="1"/>
</dbReference>
<dbReference type="InterPro" id="IPR036259">
    <property type="entry name" value="MFS_trans_sf"/>
</dbReference>
<dbReference type="InterPro" id="IPR011701">
    <property type="entry name" value="MFS"/>
</dbReference>
<name>A0A6J6IPG3_9ZZZZ</name>
<dbReference type="InterPro" id="IPR050930">
    <property type="entry name" value="MFS_Vesicular_Transporter"/>
</dbReference>
<gene>
    <name evidence="8" type="ORF">UFOPK1908_01191</name>
</gene>
<proteinExistence type="predicted"/>
<reference evidence="8" key="1">
    <citation type="submission" date="2020-05" db="EMBL/GenBank/DDBJ databases">
        <authorList>
            <person name="Chiriac C."/>
            <person name="Salcher M."/>
            <person name="Ghai R."/>
            <person name="Kavagutti S V."/>
        </authorList>
    </citation>
    <scope>NUCLEOTIDE SEQUENCE</scope>
</reference>
<dbReference type="SUPFAM" id="SSF103473">
    <property type="entry name" value="MFS general substrate transporter"/>
    <property type="match status" value="1"/>
</dbReference>
<feature type="transmembrane region" description="Helical" evidence="6">
    <location>
        <begin position="113"/>
        <end position="135"/>
    </location>
</feature>
<comment type="subcellular location">
    <subcellularLocation>
        <location evidence="1">Membrane</location>
        <topology evidence="1">Multi-pass membrane protein</topology>
    </subcellularLocation>
</comment>
<feature type="transmembrane region" description="Helical" evidence="6">
    <location>
        <begin position="177"/>
        <end position="195"/>
    </location>
</feature>
<accession>A0A6J6IPG3</accession>
<feature type="transmembrane region" description="Helical" evidence="6">
    <location>
        <begin position="21"/>
        <end position="41"/>
    </location>
</feature>
<feature type="transmembrane region" description="Helical" evidence="6">
    <location>
        <begin position="147"/>
        <end position="171"/>
    </location>
</feature>
<dbReference type="Pfam" id="PF07690">
    <property type="entry name" value="MFS_1"/>
    <property type="match status" value="1"/>
</dbReference>
<feature type="transmembrane region" description="Helical" evidence="6">
    <location>
        <begin position="47"/>
        <end position="68"/>
    </location>
</feature>
<dbReference type="GO" id="GO:0016020">
    <property type="term" value="C:membrane"/>
    <property type="evidence" value="ECO:0007669"/>
    <property type="project" value="UniProtKB-SubCell"/>
</dbReference>
<feature type="transmembrane region" description="Helical" evidence="6">
    <location>
        <begin position="328"/>
        <end position="351"/>
    </location>
</feature>
<dbReference type="PROSITE" id="PS50850">
    <property type="entry name" value="MFS"/>
    <property type="match status" value="1"/>
</dbReference>
<feature type="transmembrane region" description="Helical" evidence="6">
    <location>
        <begin position="229"/>
        <end position="253"/>
    </location>
</feature>
<protein>
    <submittedName>
        <fullName evidence="8">Unannotated protein</fullName>
    </submittedName>
</protein>
<evidence type="ECO:0000256" key="6">
    <source>
        <dbReference type="SAM" id="Phobius"/>
    </source>
</evidence>
<evidence type="ECO:0000256" key="4">
    <source>
        <dbReference type="ARBA" id="ARBA00022989"/>
    </source>
</evidence>
<dbReference type="AlphaFoldDB" id="A0A6J6IPG3"/>
<organism evidence="8">
    <name type="scientific">freshwater metagenome</name>
    <dbReference type="NCBI Taxonomy" id="449393"/>
    <lineage>
        <taxon>unclassified sequences</taxon>
        <taxon>metagenomes</taxon>
        <taxon>ecological metagenomes</taxon>
    </lineage>
</organism>
<dbReference type="GO" id="GO:0022857">
    <property type="term" value="F:transmembrane transporter activity"/>
    <property type="evidence" value="ECO:0007669"/>
    <property type="project" value="InterPro"/>
</dbReference>
<evidence type="ECO:0000256" key="5">
    <source>
        <dbReference type="ARBA" id="ARBA00023136"/>
    </source>
</evidence>
<feature type="domain" description="Major facilitator superfamily (MFS) profile" evidence="7">
    <location>
        <begin position="22"/>
        <end position="418"/>
    </location>
</feature>
<keyword evidence="2" id="KW-0813">Transport</keyword>
<dbReference type="Gene3D" id="1.20.1250.20">
    <property type="entry name" value="MFS general substrate transporter like domains"/>
    <property type="match status" value="2"/>
</dbReference>
<feature type="transmembrane region" description="Helical" evidence="6">
    <location>
        <begin position="88"/>
        <end position="107"/>
    </location>
</feature>
<dbReference type="EMBL" id="CAEZVB010000066">
    <property type="protein sequence ID" value="CAB4626258.1"/>
    <property type="molecule type" value="Genomic_DNA"/>
</dbReference>
<keyword evidence="5 6" id="KW-0472">Membrane</keyword>
<keyword evidence="3 6" id="KW-0812">Transmembrane</keyword>
<dbReference type="InterPro" id="IPR020846">
    <property type="entry name" value="MFS_dom"/>
</dbReference>
<feature type="transmembrane region" description="Helical" evidence="6">
    <location>
        <begin position="294"/>
        <end position="316"/>
    </location>
</feature>
<dbReference type="InterPro" id="IPR001958">
    <property type="entry name" value="Tet-R_TetA/multi-R_MdtG-like"/>
</dbReference>
<feature type="transmembrane region" description="Helical" evidence="6">
    <location>
        <begin position="394"/>
        <end position="413"/>
    </location>
</feature>
<sequence>MTSWRPHHMVQRSPWLRDLPPEVAVLSAIAFCVSIGFGILAPSIPVFARSFGVTALEASAVISGMALARLIMSPFSGMLGNRFGERMILTTGLFLVALTSLAAGMSQSYWQLLFWRGITGVGSSMFTVSALALLLRVSKPDQRGRAASAFQGGFLLGGVAGPAFGGIIVAWSIRAPFFVYAASLLAAAIVSWVFLSKAKLQELESTVSNGQEEKTESLREALGDGAYRAALMVNLVTGFVSFGLRISIVPLFITEALDRGASLAGFGFLIAAVVQAFLLMPAGRMADTVGRRKAMRIGAATLTLGMLVLTASDILTNGFGTASLIGPALFFASMAIQGVSAAFLGSAPAAVVGDIVGGKRGGIVVATFQMTSDLGMILGPLAAGLLVDMLDYDWAFGVGTLLSLIALMVVWAMPETLGRVRQPESITP</sequence>
<dbReference type="CDD" id="cd17325">
    <property type="entry name" value="MFS_MdtG_SLC18_like"/>
    <property type="match status" value="1"/>
</dbReference>
<evidence type="ECO:0000259" key="7">
    <source>
        <dbReference type="PROSITE" id="PS50850"/>
    </source>
</evidence>
<evidence type="ECO:0000256" key="1">
    <source>
        <dbReference type="ARBA" id="ARBA00004141"/>
    </source>
</evidence>
<dbReference type="PANTHER" id="PTHR23506">
    <property type="entry name" value="GH10249P"/>
    <property type="match status" value="1"/>
</dbReference>
<feature type="transmembrane region" description="Helical" evidence="6">
    <location>
        <begin position="259"/>
        <end position="282"/>
    </location>
</feature>